<evidence type="ECO:0000256" key="1">
    <source>
        <dbReference type="SAM" id="Phobius"/>
    </source>
</evidence>
<keyword evidence="3" id="KW-1185">Reference proteome</keyword>
<accession>A0ABW4BMG6</accession>
<dbReference type="Proteomes" id="UP001597191">
    <property type="component" value="Unassembled WGS sequence"/>
</dbReference>
<keyword evidence="1" id="KW-1133">Transmembrane helix</keyword>
<evidence type="ECO:0000313" key="2">
    <source>
        <dbReference type="EMBL" id="MFD1411021.1"/>
    </source>
</evidence>
<evidence type="ECO:0000313" key="3">
    <source>
        <dbReference type="Proteomes" id="UP001597191"/>
    </source>
</evidence>
<proteinExistence type="predicted"/>
<keyword evidence="1" id="KW-0472">Membrane</keyword>
<feature type="transmembrane region" description="Helical" evidence="1">
    <location>
        <begin position="7"/>
        <end position="26"/>
    </location>
</feature>
<sequence>MKKRIKLILAVTLVALVFGFLAILVSKLTNDYVKFILLFGIILIGQYLGSKIGQKIS</sequence>
<protein>
    <submittedName>
        <fullName evidence="2">Uncharacterized protein</fullName>
    </submittedName>
</protein>
<keyword evidence="1" id="KW-0812">Transmembrane</keyword>
<dbReference type="EMBL" id="JBHTOH010000033">
    <property type="protein sequence ID" value="MFD1411021.1"/>
    <property type="molecule type" value="Genomic_DNA"/>
</dbReference>
<name>A0ABW4BMG6_9LACO</name>
<comment type="caution">
    <text evidence="2">The sequence shown here is derived from an EMBL/GenBank/DDBJ whole genome shotgun (WGS) entry which is preliminary data.</text>
</comment>
<dbReference type="RefSeq" id="WP_164509244.1">
    <property type="nucleotide sequence ID" value="NZ_JBHTOH010000033.1"/>
</dbReference>
<organism evidence="2 3">
    <name type="scientific">Lapidilactobacillus gannanensis</name>
    <dbReference type="NCBI Taxonomy" id="2486002"/>
    <lineage>
        <taxon>Bacteria</taxon>
        <taxon>Bacillati</taxon>
        <taxon>Bacillota</taxon>
        <taxon>Bacilli</taxon>
        <taxon>Lactobacillales</taxon>
        <taxon>Lactobacillaceae</taxon>
        <taxon>Lapidilactobacillus</taxon>
    </lineage>
</organism>
<gene>
    <name evidence="2" type="ORF">ACFQ4R_05285</name>
</gene>
<reference evidence="3" key="1">
    <citation type="journal article" date="2019" name="Int. J. Syst. Evol. Microbiol.">
        <title>The Global Catalogue of Microorganisms (GCM) 10K type strain sequencing project: providing services to taxonomists for standard genome sequencing and annotation.</title>
        <authorList>
            <consortium name="The Broad Institute Genomics Platform"/>
            <consortium name="The Broad Institute Genome Sequencing Center for Infectious Disease"/>
            <person name="Wu L."/>
            <person name="Ma J."/>
        </authorList>
    </citation>
    <scope>NUCLEOTIDE SEQUENCE [LARGE SCALE GENOMIC DNA]</scope>
    <source>
        <strain evidence="3">CCM 8937</strain>
    </source>
</reference>
<feature type="transmembrane region" description="Helical" evidence="1">
    <location>
        <begin position="32"/>
        <end position="49"/>
    </location>
</feature>